<keyword evidence="2" id="KW-0813">Transport</keyword>
<dbReference type="PANTHER" id="PTHR43335">
    <property type="entry name" value="ABC TRANSPORTER, ATP-BINDING PROTEIN"/>
    <property type="match status" value="1"/>
</dbReference>
<dbReference type="GO" id="GO:0005524">
    <property type="term" value="F:ATP binding"/>
    <property type="evidence" value="ECO:0007669"/>
    <property type="project" value="InterPro"/>
</dbReference>
<dbReference type="Pfam" id="PF00005">
    <property type="entry name" value="ABC_tran"/>
    <property type="match status" value="1"/>
</dbReference>
<reference evidence="4" key="1">
    <citation type="submission" date="2018-05" db="EMBL/GenBank/DDBJ databases">
        <authorList>
            <person name="Lanie J.A."/>
            <person name="Ng W.-L."/>
            <person name="Kazmierczak K.M."/>
            <person name="Andrzejewski T.M."/>
            <person name="Davidsen T.M."/>
            <person name="Wayne K.J."/>
            <person name="Tettelin H."/>
            <person name="Glass J.I."/>
            <person name="Rusch D."/>
            <person name="Podicherti R."/>
            <person name="Tsui H.-C.T."/>
            <person name="Winkler M.E."/>
        </authorList>
    </citation>
    <scope>NUCLEOTIDE SEQUENCE</scope>
</reference>
<dbReference type="EMBL" id="UINC01034497">
    <property type="protein sequence ID" value="SVB25425.1"/>
    <property type="molecule type" value="Genomic_DNA"/>
</dbReference>
<dbReference type="SUPFAM" id="SSF52540">
    <property type="entry name" value="P-loop containing nucleoside triphosphate hydrolases"/>
    <property type="match status" value="1"/>
</dbReference>
<evidence type="ECO:0000313" key="4">
    <source>
        <dbReference type="EMBL" id="SVB25425.1"/>
    </source>
</evidence>
<accession>A0A382CH80</accession>
<protein>
    <recommendedName>
        <fullName evidence="3">ABC transporter domain-containing protein</fullName>
    </recommendedName>
</protein>
<sequence>KASEMENEIDRVSSACRLESVFRHEIFKLSKGYRQRLGLAQALIGKPDVLLLDEPTSGLDPGQIQETREVIRSFGKEHTVLLSTHILSEVTRICHRVAIINQGRLLTIDTPAGLQRAAEQTNRIVLKVSGQIENLRIELMGLEGLREVEIGAQDEHGMYSVECDMEDRDGLDAAIARKVSAKWSLHHLERRRPTLENIFLRYVQDAPTELDS</sequence>
<evidence type="ECO:0000259" key="3">
    <source>
        <dbReference type="Pfam" id="PF00005"/>
    </source>
</evidence>
<dbReference type="Gene3D" id="3.40.50.300">
    <property type="entry name" value="P-loop containing nucleotide triphosphate hydrolases"/>
    <property type="match status" value="1"/>
</dbReference>
<dbReference type="InterPro" id="IPR003439">
    <property type="entry name" value="ABC_transporter-like_ATP-bd"/>
</dbReference>
<gene>
    <name evidence="4" type="ORF">METZ01_LOCUS178279</name>
</gene>
<dbReference type="PANTHER" id="PTHR43335:SF4">
    <property type="entry name" value="ABC TRANSPORTER, ATP-BINDING PROTEIN"/>
    <property type="match status" value="1"/>
</dbReference>
<dbReference type="GO" id="GO:0016887">
    <property type="term" value="F:ATP hydrolysis activity"/>
    <property type="evidence" value="ECO:0007669"/>
    <property type="project" value="InterPro"/>
</dbReference>
<dbReference type="InterPro" id="IPR027417">
    <property type="entry name" value="P-loop_NTPase"/>
</dbReference>
<organism evidence="4">
    <name type="scientific">marine metagenome</name>
    <dbReference type="NCBI Taxonomy" id="408172"/>
    <lineage>
        <taxon>unclassified sequences</taxon>
        <taxon>metagenomes</taxon>
        <taxon>ecological metagenomes</taxon>
    </lineage>
</organism>
<name>A0A382CH80_9ZZZZ</name>
<feature type="non-terminal residue" evidence="4">
    <location>
        <position position="1"/>
    </location>
</feature>
<evidence type="ECO:0000256" key="1">
    <source>
        <dbReference type="ARBA" id="ARBA00005417"/>
    </source>
</evidence>
<proteinExistence type="inferred from homology"/>
<comment type="similarity">
    <text evidence="1">Belongs to the ABC transporter superfamily.</text>
</comment>
<feature type="domain" description="ABC transporter" evidence="3">
    <location>
        <begin position="5"/>
        <end position="57"/>
    </location>
</feature>
<evidence type="ECO:0000256" key="2">
    <source>
        <dbReference type="ARBA" id="ARBA00022448"/>
    </source>
</evidence>
<dbReference type="AlphaFoldDB" id="A0A382CH80"/>